<comment type="caution">
    <text evidence="3">The sequence shown here is derived from an EMBL/GenBank/DDBJ whole genome shotgun (WGS) entry which is preliminary data.</text>
</comment>
<organism evidence="3 4">
    <name type="scientific">Elysia crispata</name>
    <name type="common">lettuce slug</name>
    <dbReference type="NCBI Taxonomy" id="231223"/>
    <lineage>
        <taxon>Eukaryota</taxon>
        <taxon>Metazoa</taxon>
        <taxon>Spiralia</taxon>
        <taxon>Lophotrochozoa</taxon>
        <taxon>Mollusca</taxon>
        <taxon>Gastropoda</taxon>
        <taxon>Heterobranchia</taxon>
        <taxon>Euthyneura</taxon>
        <taxon>Panpulmonata</taxon>
        <taxon>Sacoglossa</taxon>
        <taxon>Placobranchoidea</taxon>
        <taxon>Plakobranchidae</taxon>
        <taxon>Elysia</taxon>
    </lineage>
</organism>
<keyword evidence="2" id="KW-0472">Membrane</keyword>
<dbReference type="Proteomes" id="UP001283361">
    <property type="component" value="Unassembled WGS sequence"/>
</dbReference>
<name>A0AAE1B4P5_9GAST</name>
<feature type="transmembrane region" description="Helical" evidence="2">
    <location>
        <begin position="38"/>
        <end position="58"/>
    </location>
</feature>
<dbReference type="PANTHER" id="PTHR12300:SF117">
    <property type="entry name" value="LP05237P-RELATED"/>
    <property type="match status" value="1"/>
</dbReference>
<gene>
    <name evidence="3" type="ORF">RRG08_048831</name>
</gene>
<evidence type="ECO:0000256" key="2">
    <source>
        <dbReference type="SAM" id="Phobius"/>
    </source>
</evidence>
<dbReference type="Pfam" id="PF03134">
    <property type="entry name" value="TB2_DP1_HVA22"/>
    <property type="match status" value="1"/>
</dbReference>
<dbReference type="GO" id="GO:0008017">
    <property type="term" value="F:microtubule binding"/>
    <property type="evidence" value="ECO:0007669"/>
    <property type="project" value="TreeGrafter"/>
</dbReference>
<evidence type="ECO:0008006" key="5">
    <source>
        <dbReference type="Google" id="ProtNLM"/>
    </source>
</evidence>
<dbReference type="GO" id="GO:0071782">
    <property type="term" value="C:endoplasmic reticulum tubular network"/>
    <property type="evidence" value="ECO:0007669"/>
    <property type="project" value="TreeGrafter"/>
</dbReference>
<dbReference type="InterPro" id="IPR004345">
    <property type="entry name" value="TB2_DP1_HVA22"/>
</dbReference>
<dbReference type="AlphaFoldDB" id="A0AAE1B4P5"/>
<evidence type="ECO:0000313" key="4">
    <source>
        <dbReference type="Proteomes" id="UP001283361"/>
    </source>
</evidence>
<accession>A0AAE1B4P5</accession>
<reference evidence="3" key="1">
    <citation type="journal article" date="2023" name="G3 (Bethesda)">
        <title>A reference genome for the long-term kleptoplast-retaining sea slug Elysia crispata morphotype clarki.</title>
        <authorList>
            <person name="Eastman K.E."/>
            <person name="Pendleton A.L."/>
            <person name="Shaikh M.A."/>
            <person name="Suttiyut T."/>
            <person name="Ogas R."/>
            <person name="Tomko P."/>
            <person name="Gavelis G."/>
            <person name="Widhalm J.R."/>
            <person name="Wisecaver J.H."/>
        </authorList>
    </citation>
    <scope>NUCLEOTIDE SEQUENCE</scope>
    <source>
        <strain evidence="3">ECLA1</strain>
    </source>
</reference>
<feature type="region of interest" description="Disordered" evidence="1">
    <location>
        <begin position="190"/>
        <end position="241"/>
    </location>
</feature>
<keyword evidence="2" id="KW-0812">Transmembrane</keyword>
<feature type="compositionally biased region" description="Polar residues" evidence="1">
    <location>
        <begin position="224"/>
        <end position="237"/>
    </location>
</feature>
<dbReference type="GO" id="GO:0071786">
    <property type="term" value="P:endoplasmic reticulum tubular network organization"/>
    <property type="evidence" value="ECO:0007669"/>
    <property type="project" value="TreeGrafter"/>
</dbReference>
<proteinExistence type="predicted"/>
<sequence>MVSAIISRLVILVFGTLYPAYASYKAVRTKNVKEYVKWMMYWIVFALFCTVETFSDVFLSWLPFYYELKIVFVLWMLSPMTQGSSFLFKKFVHPHLAKREKEIDEMIDQASKQGYTTLVTLGTKGLQTLMKTAIIGQSKLVDHLRRSYSTSDLSNDGHNLIQRHEALSEQEEGEDELDNRLMEDNAELDRRMKSQSTKRGSSSGISLSSVKEEEGENGEHVITETYSIPQTQSTRRQFSPREDITRVTRQIRCQSLPPVSKKSSLQVTSCLATKRQFFSHLAEAKNEVATLKSSQPPQQTHLKKFPLVKAKSQDSSVFSKSKFFSNDYCLGSEKEKFSRASSETRDLIVGKDGLEIIGSKKSGKLEYPLISLEEQECLQTGLQEKIGPRKEVMSPKELQQTEEMMPTKSFGHVNTSLHTEETDLLQDSLQLEHEVGSNCNAAVCTQDVENFATCDLAGNELKALRSEAIVHSTFDDMSSLLNKREENFNWRRIKSIEKGSNSFESNMSEDVETCSLWSDSGTCETLSELCCKTDSELHGRAHLLASLEEDYDSDEENFIAHPHSTPNSPALSRGTSLDMSKSIPNSPLIFLRRKQEEWAQTVENPIKDNYTPSTSCQLDSLSNKSTLKFRSESTTKRLSGFVPKQGSNVQLWQTQSQSGLEEIYEAHPIGTAFFRSNRLHTVPGRSLHDKKLLKKKNVNPFQ</sequence>
<dbReference type="PANTHER" id="PTHR12300">
    <property type="entry name" value="HVA22-LIKE PROTEINS"/>
    <property type="match status" value="1"/>
</dbReference>
<dbReference type="GO" id="GO:0005789">
    <property type="term" value="C:endoplasmic reticulum membrane"/>
    <property type="evidence" value="ECO:0007669"/>
    <property type="project" value="TreeGrafter"/>
</dbReference>
<feature type="compositionally biased region" description="Low complexity" evidence="1">
    <location>
        <begin position="194"/>
        <end position="209"/>
    </location>
</feature>
<evidence type="ECO:0000256" key="1">
    <source>
        <dbReference type="SAM" id="MobiDB-lite"/>
    </source>
</evidence>
<evidence type="ECO:0000313" key="3">
    <source>
        <dbReference type="EMBL" id="KAK3799324.1"/>
    </source>
</evidence>
<keyword evidence="4" id="KW-1185">Reference proteome</keyword>
<keyword evidence="2" id="KW-1133">Transmembrane helix</keyword>
<dbReference type="EMBL" id="JAWDGP010000586">
    <property type="protein sequence ID" value="KAK3799324.1"/>
    <property type="molecule type" value="Genomic_DNA"/>
</dbReference>
<protein>
    <recommendedName>
        <fullName evidence="5">Receptor expression-enhancing protein</fullName>
    </recommendedName>
</protein>
<dbReference type="GO" id="GO:0005881">
    <property type="term" value="C:cytoplasmic microtubule"/>
    <property type="evidence" value="ECO:0007669"/>
    <property type="project" value="TreeGrafter"/>
</dbReference>